<reference evidence="1" key="1">
    <citation type="submission" date="2023-05" db="EMBL/GenBank/DDBJ databases">
        <authorList>
            <consortium name="ELIXIR-Norway"/>
        </authorList>
    </citation>
    <scope>NUCLEOTIDE SEQUENCE</scope>
</reference>
<organism evidence="1 2">
    <name type="scientific">Rangifer tarandus platyrhynchus</name>
    <name type="common">Svalbard reindeer</name>
    <dbReference type="NCBI Taxonomy" id="3082113"/>
    <lineage>
        <taxon>Eukaryota</taxon>
        <taxon>Metazoa</taxon>
        <taxon>Chordata</taxon>
        <taxon>Craniata</taxon>
        <taxon>Vertebrata</taxon>
        <taxon>Euteleostomi</taxon>
        <taxon>Mammalia</taxon>
        <taxon>Eutheria</taxon>
        <taxon>Laurasiatheria</taxon>
        <taxon>Artiodactyla</taxon>
        <taxon>Ruminantia</taxon>
        <taxon>Pecora</taxon>
        <taxon>Cervidae</taxon>
        <taxon>Odocoileinae</taxon>
        <taxon>Rangifer</taxon>
    </lineage>
</organism>
<evidence type="ECO:0000313" key="1">
    <source>
        <dbReference type="EMBL" id="CAN0068061.1"/>
    </source>
</evidence>
<dbReference type="EMBL" id="OX596105">
    <property type="protein sequence ID" value="CAN0068061.1"/>
    <property type="molecule type" value="Genomic_DNA"/>
</dbReference>
<name>A0AC59YXT1_RANTA</name>
<accession>A0AC59YXT1</accession>
<proteinExistence type="predicted"/>
<protein>
    <submittedName>
        <fullName evidence="1">Uncharacterized protein</fullName>
    </submittedName>
</protein>
<dbReference type="Proteomes" id="UP001162501">
    <property type="component" value="Chromosome 21"/>
</dbReference>
<evidence type="ECO:0000313" key="2">
    <source>
        <dbReference type="Proteomes" id="UP001162501"/>
    </source>
</evidence>
<reference evidence="1" key="2">
    <citation type="submission" date="2025-03" db="EMBL/GenBank/DDBJ databases">
        <authorList>
            <consortium name="ELIXIR-Norway"/>
            <consortium name="Elixir Norway"/>
        </authorList>
    </citation>
    <scope>NUCLEOTIDE SEQUENCE</scope>
</reference>
<gene>
    <name evidence="1" type="ORF">MRATA1EN22A_LOCUS11545</name>
</gene>
<sequence length="116" mass="13409">MFVKGAGVIRKEPCTLLVNFIIFWSFYCSWRMQGLFPTPTPCVCVREREFDLDGKTILSNFFFWKIQPQKKTHFQRTPLSKATCCFSISCHLLLILPSEERPAGLIEEGSRWGGWG</sequence>